<dbReference type="AlphaFoldDB" id="A0A5C3PQU2"/>
<sequence length="205" mass="23197">MVGHYSFMTSCYSSCLRIVTVMYDSKVTVRAPGTLLRRIGCGIIDLRIKGPAPRARRETQQVSVDSFNDWKLLDLRVRKKLESISLPPINGPAFTKSQPRRVPSYVGAALLANYALPTVRKVTIYLHDFTSWATRTIDSVIELAFREFDKFMTQARFPNLQQCSVDVSCRGWNFAGTGWICREAAYDSLPGLHSRRLAKITSEGW</sequence>
<name>A0A5C3PQU2_9APHY</name>
<evidence type="ECO:0000313" key="2">
    <source>
        <dbReference type="Proteomes" id="UP000308197"/>
    </source>
</evidence>
<keyword evidence="2" id="KW-1185">Reference proteome</keyword>
<reference evidence="1 2" key="1">
    <citation type="journal article" date="2019" name="Nat. Ecol. Evol.">
        <title>Megaphylogeny resolves global patterns of mushroom evolution.</title>
        <authorList>
            <person name="Varga T."/>
            <person name="Krizsan K."/>
            <person name="Foldi C."/>
            <person name="Dima B."/>
            <person name="Sanchez-Garcia M."/>
            <person name="Sanchez-Ramirez S."/>
            <person name="Szollosi G.J."/>
            <person name="Szarkandi J.G."/>
            <person name="Papp V."/>
            <person name="Albert L."/>
            <person name="Andreopoulos W."/>
            <person name="Angelini C."/>
            <person name="Antonin V."/>
            <person name="Barry K.W."/>
            <person name="Bougher N.L."/>
            <person name="Buchanan P."/>
            <person name="Buyck B."/>
            <person name="Bense V."/>
            <person name="Catcheside P."/>
            <person name="Chovatia M."/>
            <person name="Cooper J."/>
            <person name="Damon W."/>
            <person name="Desjardin D."/>
            <person name="Finy P."/>
            <person name="Geml J."/>
            <person name="Haridas S."/>
            <person name="Hughes K."/>
            <person name="Justo A."/>
            <person name="Karasinski D."/>
            <person name="Kautmanova I."/>
            <person name="Kiss B."/>
            <person name="Kocsube S."/>
            <person name="Kotiranta H."/>
            <person name="LaButti K.M."/>
            <person name="Lechner B.E."/>
            <person name="Liimatainen K."/>
            <person name="Lipzen A."/>
            <person name="Lukacs Z."/>
            <person name="Mihaltcheva S."/>
            <person name="Morgado L.N."/>
            <person name="Niskanen T."/>
            <person name="Noordeloos M.E."/>
            <person name="Ohm R.A."/>
            <person name="Ortiz-Santana B."/>
            <person name="Ovrebo C."/>
            <person name="Racz N."/>
            <person name="Riley R."/>
            <person name="Savchenko A."/>
            <person name="Shiryaev A."/>
            <person name="Soop K."/>
            <person name="Spirin V."/>
            <person name="Szebenyi C."/>
            <person name="Tomsovsky M."/>
            <person name="Tulloss R.E."/>
            <person name="Uehling J."/>
            <person name="Grigoriev I.V."/>
            <person name="Vagvolgyi C."/>
            <person name="Papp T."/>
            <person name="Martin F.M."/>
            <person name="Miettinen O."/>
            <person name="Hibbett D.S."/>
            <person name="Nagy L.G."/>
        </authorList>
    </citation>
    <scope>NUCLEOTIDE SEQUENCE [LARGE SCALE GENOMIC DNA]</scope>
    <source>
        <strain evidence="1 2">HHB13444</strain>
    </source>
</reference>
<dbReference type="Proteomes" id="UP000308197">
    <property type="component" value="Unassembled WGS sequence"/>
</dbReference>
<organism evidence="1 2">
    <name type="scientific">Polyporus arcularius HHB13444</name>
    <dbReference type="NCBI Taxonomy" id="1314778"/>
    <lineage>
        <taxon>Eukaryota</taxon>
        <taxon>Fungi</taxon>
        <taxon>Dikarya</taxon>
        <taxon>Basidiomycota</taxon>
        <taxon>Agaricomycotina</taxon>
        <taxon>Agaricomycetes</taxon>
        <taxon>Polyporales</taxon>
        <taxon>Polyporaceae</taxon>
        <taxon>Polyporus</taxon>
    </lineage>
</organism>
<proteinExistence type="predicted"/>
<accession>A0A5C3PQU2</accession>
<dbReference type="InParanoid" id="A0A5C3PQU2"/>
<dbReference type="EMBL" id="ML211111">
    <property type="protein sequence ID" value="TFK88473.1"/>
    <property type="molecule type" value="Genomic_DNA"/>
</dbReference>
<evidence type="ECO:0000313" key="1">
    <source>
        <dbReference type="EMBL" id="TFK88473.1"/>
    </source>
</evidence>
<gene>
    <name evidence="1" type="ORF">K466DRAFT_69696</name>
</gene>
<protein>
    <submittedName>
        <fullName evidence="1">Uncharacterized protein</fullName>
    </submittedName>
</protein>